<evidence type="ECO:0000313" key="2">
    <source>
        <dbReference type="Proteomes" id="UP001415857"/>
    </source>
</evidence>
<dbReference type="Proteomes" id="UP001415857">
    <property type="component" value="Unassembled WGS sequence"/>
</dbReference>
<gene>
    <name evidence="1" type="ORF">L1049_019824</name>
</gene>
<organism evidence="1 2">
    <name type="scientific">Liquidambar formosana</name>
    <name type="common">Formosan gum</name>
    <dbReference type="NCBI Taxonomy" id="63359"/>
    <lineage>
        <taxon>Eukaryota</taxon>
        <taxon>Viridiplantae</taxon>
        <taxon>Streptophyta</taxon>
        <taxon>Embryophyta</taxon>
        <taxon>Tracheophyta</taxon>
        <taxon>Spermatophyta</taxon>
        <taxon>Magnoliopsida</taxon>
        <taxon>eudicotyledons</taxon>
        <taxon>Gunneridae</taxon>
        <taxon>Pentapetalae</taxon>
        <taxon>Saxifragales</taxon>
        <taxon>Altingiaceae</taxon>
        <taxon>Liquidambar</taxon>
    </lineage>
</organism>
<proteinExistence type="predicted"/>
<dbReference type="AlphaFoldDB" id="A0AAP0SD48"/>
<protein>
    <submittedName>
        <fullName evidence="1">Uncharacterized protein</fullName>
    </submittedName>
</protein>
<name>A0AAP0SD48_LIQFO</name>
<reference evidence="1 2" key="1">
    <citation type="journal article" date="2024" name="Plant J.">
        <title>Genome sequences and population genomics reveal climatic adaptation and genomic divergence between two closely related sweetgum species.</title>
        <authorList>
            <person name="Xu W.Q."/>
            <person name="Ren C.Q."/>
            <person name="Zhang X.Y."/>
            <person name="Comes H.P."/>
            <person name="Liu X.H."/>
            <person name="Li Y.G."/>
            <person name="Kettle C.J."/>
            <person name="Jalonen R."/>
            <person name="Gaisberger H."/>
            <person name="Ma Y.Z."/>
            <person name="Qiu Y.X."/>
        </authorList>
    </citation>
    <scope>NUCLEOTIDE SEQUENCE [LARGE SCALE GENOMIC DNA]</scope>
    <source>
        <strain evidence="1">Hangzhou</strain>
    </source>
</reference>
<dbReference type="EMBL" id="JBBPBK010000001">
    <property type="protein sequence ID" value="KAK9291874.1"/>
    <property type="molecule type" value="Genomic_DNA"/>
</dbReference>
<accession>A0AAP0SD48</accession>
<keyword evidence="2" id="KW-1185">Reference proteome</keyword>
<sequence length="103" mass="11840">MPPKCSYEQGKTRSSHPSDMEGLKWVKYPFPLSTSFTLSPLLSLSVSLSKTIRRLPIDRGQQKMTNIKKRRKKKKTNMYYATSMHVHLLNNIQASYVHAQNAS</sequence>
<evidence type="ECO:0000313" key="1">
    <source>
        <dbReference type="EMBL" id="KAK9291874.1"/>
    </source>
</evidence>
<comment type="caution">
    <text evidence="1">The sequence shown here is derived from an EMBL/GenBank/DDBJ whole genome shotgun (WGS) entry which is preliminary data.</text>
</comment>